<dbReference type="PANTHER" id="PTHR18945">
    <property type="entry name" value="NEUROTRANSMITTER GATED ION CHANNEL"/>
    <property type="match status" value="1"/>
</dbReference>
<dbReference type="GO" id="GO:0005230">
    <property type="term" value="F:extracellular ligand-gated monoatomic ion channel activity"/>
    <property type="evidence" value="ECO:0007669"/>
    <property type="project" value="InterPro"/>
</dbReference>
<proteinExistence type="predicted"/>
<feature type="region of interest" description="Disordered" evidence="1">
    <location>
        <begin position="1"/>
        <end position="20"/>
    </location>
</feature>
<dbReference type="GO" id="GO:0016020">
    <property type="term" value="C:membrane"/>
    <property type="evidence" value="ECO:0007669"/>
    <property type="project" value="InterPro"/>
</dbReference>
<dbReference type="Pfam" id="PF02931">
    <property type="entry name" value="Neur_chan_LBD"/>
    <property type="match status" value="1"/>
</dbReference>
<evidence type="ECO:0000313" key="3">
    <source>
        <dbReference type="EMBL" id="GFR66646.1"/>
    </source>
</evidence>
<reference evidence="3 4" key="1">
    <citation type="journal article" date="2021" name="Elife">
        <title>Chloroplast acquisition without the gene transfer in kleptoplastic sea slugs, Plakobranchus ocellatus.</title>
        <authorList>
            <person name="Maeda T."/>
            <person name="Takahashi S."/>
            <person name="Yoshida T."/>
            <person name="Shimamura S."/>
            <person name="Takaki Y."/>
            <person name="Nagai Y."/>
            <person name="Toyoda A."/>
            <person name="Suzuki Y."/>
            <person name="Arimoto A."/>
            <person name="Ishii H."/>
            <person name="Satoh N."/>
            <person name="Nishiyama T."/>
            <person name="Hasebe M."/>
            <person name="Maruyama T."/>
            <person name="Minagawa J."/>
            <person name="Obokata J."/>
            <person name="Shigenobu S."/>
        </authorList>
    </citation>
    <scope>NUCLEOTIDE SEQUENCE [LARGE SCALE GENOMIC DNA]</scope>
</reference>
<accession>A0AAV4F0R9</accession>
<name>A0AAV4F0R9_9GAST</name>
<keyword evidence="3" id="KW-0675">Receptor</keyword>
<feature type="domain" description="Neurotransmitter-gated ion-channel ligand-binding" evidence="2">
    <location>
        <begin position="5"/>
        <end position="210"/>
    </location>
</feature>
<organism evidence="3 4">
    <name type="scientific">Elysia marginata</name>
    <dbReference type="NCBI Taxonomy" id="1093978"/>
    <lineage>
        <taxon>Eukaryota</taxon>
        <taxon>Metazoa</taxon>
        <taxon>Spiralia</taxon>
        <taxon>Lophotrochozoa</taxon>
        <taxon>Mollusca</taxon>
        <taxon>Gastropoda</taxon>
        <taxon>Heterobranchia</taxon>
        <taxon>Euthyneura</taxon>
        <taxon>Panpulmonata</taxon>
        <taxon>Sacoglossa</taxon>
        <taxon>Placobranchoidea</taxon>
        <taxon>Plakobranchidae</taxon>
        <taxon>Elysia</taxon>
    </lineage>
</organism>
<dbReference type="InterPro" id="IPR006201">
    <property type="entry name" value="Neur_channel"/>
</dbReference>
<keyword evidence="4" id="KW-1185">Reference proteome</keyword>
<protein>
    <submittedName>
        <fullName evidence="3">Acetylcholine receptor subunit alpha</fullName>
    </submittedName>
</protein>
<dbReference type="Proteomes" id="UP000762676">
    <property type="component" value="Unassembled WGS sequence"/>
</dbReference>
<dbReference type="InterPro" id="IPR006202">
    <property type="entry name" value="Neur_chan_lig-bd"/>
</dbReference>
<evidence type="ECO:0000259" key="2">
    <source>
        <dbReference type="Pfam" id="PF02931"/>
    </source>
</evidence>
<dbReference type="EMBL" id="BMAT01007550">
    <property type="protein sequence ID" value="GFR66646.1"/>
    <property type="molecule type" value="Genomic_DNA"/>
</dbReference>
<gene>
    <name evidence="3" type="ORF">ElyMa_003687600</name>
</gene>
<evidence type="ECO:0000313" key="4">
    <source>
        <dbReference type="Proteomes" id="UP000762676"/>
    </source>
</evidence>
<dbReference type="GO" id="GO:0004888">
    <property type="term" value="F:transmembrane signaling receptor activity"/>
    <property type="evidence" value="ECO:0007669"/>
    <property type="project" value="InterPro"/>
</dbReference>
<comment type="caution">
    <text evidence="3">The sequence shown here is derived from an EMBL/GenBank/DDBJ whole genome shotgun (WGS) entry which is preliminary data.</text>
</comment>
<dbReference type="SUPFAM" id="SSF63712">
    <property type="entry name" value="Nicotinic receptor ligand binding domain-like"/>
    <property type="match status" value="1"/>
</dbReference>
<sequence>MGPVISRLRKKSDPDVMPTGKLGGPLEVSVTLNVINIASVDEERGEVELLVWQTMSWRDPDLSWWPSEHLNVTSVRIHPKYLWTPDITVFNKARASEEVTPRLASVDSDGTVTLLPSLRVRVLCDIFGMTTGKISGEEKTTCEVRLGSWTHSADILTLTEPDNPNLGTSGYFQGSQFVLLDLQAKKNSFYYPCCPEPFEDLKFFFTFRRKLPLYAWDSGTRFLTRMTRYN</sequence>
<dbReference type="Gene3D" id="2.70.170.10">
    <property type="entry name" value="Neurotransmitter-gated ion-channel ligand-binding domain"/>
    <property type="match status" value="1"/>
</dbReference>
<dbReference type="InterPro" id="IPR036734">
    <property type="entry name" value="Neur_chan_lig-bd_sf"/>
</dbReference>
<dbReference type="AlphaFoldDB" id="A0AAV4F0R9"/>
<evidence type="ECO:0000256" key="1">
    <source>
        <dbReference type="SAM" id="MobiDB-lite"/>
    </source>
</evidence>